<evidence type="ECO:0000256" key="1">
    <source>
        <dbReference type="ARBA" id="ARBA00009437"/>
    </source>
</evidence>
<organism evidence="6">
    <name type="scientific">Ectopseudomonas mendocina (strain ymp)</name>
    <name type="common">Pseudomonas mendocina</name>
    <dbReference type="NCBI Taxonomy" id="399739"/>
    <lineage>
        <taxon>Bacteria</taxon>
        <taxon>Pseudomonadati</taxon>
        <taxon>Pseudomonadota</taxon>
        <taxon>Gammaproteobacteria</taxon>
        <taxon>Pseudomonadales</taxon>
        <taxon>Pseudomonadaceae</taxon>
        <taxon>Ectopseudomonas</taxon>
    </lineage>
</organism>
<dbReference type="GO" id="GO:0003700">
    <property type="term" value="F:DNA-binding transcription factor activity"/>
    <property type="evidence" value="ECO:0007669"/>
    <property type="project" value="InterPro"/>
</dbReference>
<dbReference type="GO" id="GO:0003677">
    <property type="term" value="F:DNA binding"/>
    <property type="evidence" value="ECO:0007669"/>
    <property type="project" value="UniProtKB-KW"/>
</dbReference>
<dbReference type="CDD" id="cd08474">
    <property type="entry name" value="PBP2_CrgA_like_5"/>
    <property type="match status" value="1"/>
</dbReference>
<reference evidence="6" key="1">
    <citation type="submission" date="2007-04" db="EMBL/GenBank/DDBJ databases">
        <title>Complete sequence of Pseudomonas mendocina ymp.</title>
        <authorList>
            <consortium name="US DOE Joint Genome Institute"/>
            <person name="Copeland A."/>
            <person name="Lucas S."/>
            <person name="Lapidus A."/>
            <person name="Barry K."/>
            <person name="Glavina del Rio T."/>
            <person name="Dalin E."/>
            <person name="Tice H."/>
            <person name="Pitluck S."/>
            <person name="Kiss H."/>
            <person name="Brettin T."/>
            <person name="Detter J.C."/>
            <person name="Bruce D."/>
            <person name="Han C."/>
            <person name="Schmutz J."/>
            <person name="Larimer F."/>
            <person name="Land M."/>
            <person name="Hauser L."/>
            <person name="Kyrpides N."/>
            <person name="Mikhailova N."/>
            <person name="Hersman L."/>
            <person name="Dubois J."/>
            <person name="Maurice P."/>
            <person name="Richardson P."/>
        </authorList>
    </citation>
    <scope>NUCLEOTIDE SEQUENCE [LARGE SCALE GENOMIC DNA]</scope>
    <source>
        <strain evidence="6">Ymp</strain>
    </source>
</reference>
<dbReference type="InterPro" id="IPR005119">
    <property type="entry name" value="LysR_subst-bd"/>
</dbReference>
<evidence type="ECO:0000259" key="5">
    <source>
        <dbReference type="PROSITE" id="PS50931"/>
    </source>
</evidence>
<dbReference type="EMBL" id="CP000680">
    <property type="protein sequence ID" value="ABP84964.1"/>
    <property type="molecule type" value="Genomic_DNA"/>
</dbReference>
<dbReference type="InterPro" id="IPR058163">
    <property type="entry name" value="LysR-type_TF_proteobact-type"/>
</dbReference>
<keyword evidence="2" id="KW-0805">Transcription regulation</keyword>
<dbReference type="Gene3D" id="3.40.190.290">
    <property type="match status" value="1"/>
</dbReference>
<dbReference type="SUPFAM" id="SSF53850">
    <property type="entry name" value="Periplasmic binding protein-like II"/>
    <property type="match status" value="1"/>
</dbReference>
<dbReference type="InterPro" id="IPR000847">
    <property type="entry name" value="LysR_HTH_N"/>
</dbReference>
<dbReference type="Gene3D" id="1.10.10.10">
    <property type="entry name" value="Winged helix-like DNA-binding domain superfamily/Winged helix DNA-binding domain"/>
    <property type="match status" value="1"/>
</dbReference>
<dbReference type="KEGG" id="pmy:Pmen_2204"/>
<evidence type="ECO:0000256" key="3">
    <source>
        <dbReference type="ARBA" id="ARBA00023125"/>
    </source>
</evidence>
<evidence type="ECO:0000256" key="4">
    <source>
        <dbReference type="ARBA" id="ARBA00023163"/>
    </source>
</evidence>
<dbReference type="OrthoDB" id="9813056at2"/>
<comment type="similarity">
    <text evidence="1">Belongs to the LysR transcriptional regulatory family.</text>
</comment>
<dbReference type="PRINTS" id="PR00039">
    <property type="entry name" value="HTHLYSR"/>
</dbReference>
<evidence type="ECO:0000256" key="2">
    <source>
        <dbReference type="ARBA" id="ARBA00023015"/>
    </source>
</evidence>
<dbReference type="PROSITE" id="PS50931">
    <property type="entry name" value="HTH_LYSR"/>
    <property type="match status" value="1"/>
</dbReference>
<protein>
    <submittedName>
        <fullName evidence="6">Transcriptional regulator, LysR family</fullName>
    </submittedName>
</protein>
<dbReference type="Pfam" id="PF03466">
    <property type="entry name" value="LysR_substrate"/>
    <property type="match status" value="1"/>
</dbReference>
<name>A4XUE8_ECTM1</name>
<dbReference type="FunFam" id="1.10.10.10:FF:000001">
    <property type="entry name" value="LysR family transcriptional regulator"/>
    <property type="match status" value="1"/>
</dbReference>
<dbReference type="STRING" id="399739.Pmen_2204"/>
<dbReference type="Pfam" id="PF00126">
    <property type="entry name" value="HTH_1"/>
    <property type="match status" value="1"/>
</dbReference>
<keyword evidence="4" id="KW-0804">Transcription</keyword>
<dbReference type="InterPro" id="IPR036388">
    <property type="entry name" value="WH-like_DNA-bd_sf"/>
</dbReference>
<sequence>MRQDHLDGLLTFIAVAEEKGFSAAAVRLGVSPSAVSQSIRNLEQRLGLVLFNRTTRSVCLTEIGERYLERVQPALELLKSASQELGREADHPSGLLRINVPRAAYLIILQPVLRRFMAAYPEINLEIRVENLLVDIVSQGFDAGIRFGDAVEKDMVAIAVGPTLQAQVIASPTYLVQHGVPTHPQQLTMHNCIGYRHTTSGQIERWNFSRGDEKYDLTPRGRLILNDSEILVRAALEGLGVAYMINGYIEALVAQGRLVRLLADWSPTLPALHLYYPDRRRVPAKLRALIDFLRHERDATHQQQIEAPLLL</sequence>
<proteinExistence type="inferred from homology"/>
<evidence type="ECO:0000313" key="6">
    <source>
        <dbReference type="EMBL" id="ABP84964.1"/>
    </source>
</evidence>
<dbReference type="SUPFAM" id="SSF46785">
    <property type="entry name" value="Winged helix' DNA-binding domain"/>
    <property type="match status" value="1"/>
</dbReference>
<keyword evidence="3" id="KW-0238">DNA-binding</keyword>
<feature type="domain" description="HTH lysR-type" evidence="5">
    <location>
        <begin position="1"/>
        <end position="61"/>
    </location>
</feature>
<dbReference type="InterPro" id="IPR036390">
    <property type="entry name" value="WH_DNA-bd_sf"/>
</dbReference>
<gene>
    <name evidence="6" type="ordered locus">Pmen_2204</name>
</gene>
<accession>A4XUE8</accession>
<dbReference type="PANTHER" id="PTHR30537">
    <property type="entry name" value="HTH-TYPE TRANSCRIPTIONAL REGULATOR"/>
    <property type="match status" value="1"/>
</dbReference>
<dbReference type="PANTHER" id="PTHR30537:SF5">
    <property type="entry name" value="HTH-TYPE TRANSCRIPTIONAL ACTIVATOR TTDR-RELATED"/>
    <property type="match status" value="1"/>
</dbReference>
<dbReference type="HOGENOM" id="CLU_039613_16_1_6"/>
<dbReference type="AlphaFoldDB" id="A4XUE8"/>
<dbReference type="PATRIC" id="fig|399739.8.peg.2230"/>
<dbReference type="eggNOG" id="COG0583">
    <property type="taxonomic scope" value="Bacteria"/>
</dbReference>